<name>A0A8J5LTY5_ZINOF</name>
<comment type="caution">
    <text evidence="2">The sequence shown here is derived from an EMBL/GenBank/DDBJ whole genome shotgun (WGS) entry which is preliminary data.</text>
</comment>
<evidence type="ECO:0008006" key="4">
    <source>
        <dbReference type="Google" id="ProtNLM"/>
    </source>
</evidence>
<reference evidence="2 3" key="1">
    <citation type="submission" date="2020-08" db="EMBL/GenBank/DDBJ databases">
        <title>Plant Genome Project.</title>
        <authorList>
            <person name="Zhang R.-G."/>
        </authorList>
    </citation>
    <scope>NUCLEOTIDE SEQUENCE [LARGE SCALE GENOMIC DNA]</scope>
    <source>
        <tissue evidence="2">Rhizome</tissue>
    </source>
</reference>
<feature type="region of interest" description="Disordered" evidence="1">
    <location>
        <begin position="890"/>
        <end position="922"/>
    </location>
</feature>
<evidence type="ECO:0000313" key="2">
    <source>
        <dbReference type="EMBL" id="KAG6534824.1"/>
    </source>
</evidence>
<sequence length="1329" mass="147497">MLLSSGNSPDTRCSFKLPEVRTNERVSSRNLPSQEELDPPILGERAPNFSIRDYVFASRHQGIEVSWPFAPQFLKFCLKHGVKELLPPFEHPDILRVNCLRKLEAVTQPTVGLEAETVSSNLDIITPIIDDQSDEDPASVPKDSGLTLKEPVLAPSIHLSSKETKSTSNFGLFVNELSHSDAGIPSTSGTSQQTEEISSQIGNPLSVSLDKSTTTQSQCEVSDPTRALEKLCEPLAKRNRLIVKLASVSETRQTEDAVKDSGIILHPMASKVCPVCKTFSFTSNTTLNAHIDQCLSMGSNSKGVQNNVSIYKVKPNKKRLMVDIYASSHCCTLEDLDKRNGTNWSSEMAIMTMPTNGVDVLTKRQVSPIHSEYDRTEPVYVDSHGIKLRILSKLNEQEVSHEKFKLRKQAKESKAREALSINKKKKFASKYMKVKAQNEKCFSSNFTKSQIHVTDKLDCNTENHQKNGKSPTHVSKPEEREKIIPFATVKQWARAKRSQVRKKLAIEDNCGTSGDMVPSYMNVQPDSGNSFSRSAEELTGSSKTKKVNFLNEACSMNQEKHGSTELPQPNSIHSEDLTTTNSLVLKLSRSSGSFTCSSVLKLKDKDVGIWERFNSASNRKTMMLKAQRSSASKDNDTTKWQLCKEGRKVGAIEKPSISKKLCKYRTLSRSVPKGELPSLSNAGSSSAAGYDSLLRVDGKETIGSNQFSARRNNTMFGKGSMNDVIARHPNIIEYQENNNSTNLSSQTQSHGTEIETSGMQMEILESRDDTTKSSMEKTTVPVVHDSVNSEKAAPPLGAELDSCQSEELASEAHIEQFKQHFKYQEKFQGDSNFNEIGYQQIKLAEVRGQKDSHLMQPGQDQADTLSLHESSGCLTCHNDELERSSSINSIRITANHSKNVSDREPSGSPISTESTISLPSPSDFKFQDAEKLSRATSVNDYQISVVPSAKSIEVAQERNLENIEHETKDNMPDKELHQCEDANCLCGSCREKIDKDSILFRQNGADRTTTSKLVSDLSIGPRNSSCFTLYQNRNDNMINNSEIGPPQKLTLLNSSPDLSVNFPTRSNTCSPRPSLQSQNHSVSSPMLRLMGKNLLVQNCEEVVQSQPAFNGTQQVNLSGSEYELTYKHTKQGNFQYQHNHLFTRPPPTLCQTVPPVDHQIPLNLPRRPIGGGFTWAAVQPGCTANLNQQIQQWQLRKDPHLSYQIMDQVIVIDDPWHENDARGFITSSASNFPPPNSVDPFLPHTSFSCYPLQNKMVEHVRPLFPNVYSSASASASANANANANASASFTSQKITSENQGPFMPSPTLFQSLPGQRAPVTYYSRNLHWS</sequence>
<dbReference type="Proteomes" id="UP000734854">
    <property type="component" value="Unassembled WGS sequence"/>
</dbReference>
<accession>A0A8J5LTY5</accession>
<dbReference type="OrthoDB" id="1929441at2759"/>
<dbReference type="EMBL" id="JACMSC010000002">
    <property type="protein sequence ID" value="KAG6534824.1"/>
    <property type="molecule type" value="Genomic_DNA"/>
</dbReference>
<gene>
    <name evidence="2" type="ORF">ZIOFF_008728</name>
</gene>
<evidence type="ECO:0000313" key="3">
    <source>
        <dbReference type="Proteomes" id="UP000734854"/>
    </source>
</evidence>
<evidence type="ECO:0000256" key="1">
    <source>
        <dbReference type="SAM" id="MobiDB-lite"/>
    </source>
</evidence>
<organism evidence="2 3">
    <name type="scientific">Zingiber officinale</name>
    <name type="common">Ginger</name>
    <name type="synonym">Amomum zingiber</name>
    <dbReference type="NCBI Taxonomy" id="94328"/>
    <lineage>
        <taxon>Eukaryota</taxon>
        <taxon>Viridiplantae</taxon>
        <taxon>Streptophyta</taxon>
        <taxon>Embryophyta</taxon>
        <taxon>Tracheophyta</taxon>
        <taxon>Spermatophyta</taxon>
        <taxon>Magnoliopsida</taxon>
        <taxon>Liliopsida</taxon>
        <taxon>Zingiberales</taxon>
        <taxon>Zingiberaceae</taxon>
        <taxon>Zingiber</taxon>
    </lineage>
</organism>
<dbReference type="PANTHER" id="PTHR35767">
    <property type="entry name" value="HAPLESS PROTEIN"/>
    <property type="match status" value="1"/>
</dbReference>
<proteinExistence type="predicted"/>
<feature type="region of interest" description="Disordered" evidence="1">
    <location>
        <begin position="458"/>
        <end position="479"/>
    </location>
</feature>
<dbReference type="PANTHER" id="PTHR35767:SF1">
    <property type="entry name" value="HAPLESS PROTEIN"/>
    <property type="match status" value="1"/>
</dbReference>
<feature type="compositionally biased region" description="Polar residues" evidence="1">
    <location>
        <begin position="908"/>
        <end position="920"/>
    </location>
</feature>
<protein>
    <recommendedName>
        <fullName evidence="4">UBZ4-type domain-containing protein</fullName>
    </recommendedName>
</protein>
<keyword evidence="3" id="KW-1185">Reference proteome</keyword>